<organism evidence="2 3">
    <name type="scientific">Nostoc azollae (strain 0708)</name>
    <name type="common">Anabaena azollae (strain 0708)</name>
    <dbReference type="NCBI Taxonomy" id="551115"/>
    <lineage>
        <taxon>Bacteria</taxon>
        <taxon>Bacillati</taxon>
        <taxon>Cyanobacteriota</taxon>
        <taxon>Cyanophyceae</taxon>
        <taxon>Nostocales</taxon>
        <taxon>Nostocaceae</taxon>
        <taxon>Trichormus</taxon>
    </lineage>
</organism>
<feature type="transmembrane region" description="Helical" evidence="1">
    <location>
        <begin position="6"/>
        <end position="31"/>
    </location>
</feature>
<dbReference type="EMBL" id="CP002059">
    <property type="protein sequence ID" value="ADI62947.1"/>
    <property type="molecule type" value="Genomic_DNA"/>
</dbReference>
<name>D7DZJ5_NOSA0</name>
<keyword evidence="3" id="KW-1185">Reference proteome</keyword>
<dbReference type="OrthoDB" id="488790at2"/>
<dbReference type="RefSeq" id="WP_013189967.1">
    <property type="nucleotide sequence ID" value="NC_014248.1"/>
</dbReference>
<dbReference type="KEGG" id="naz:Aazo_0385"/>
<gene>
    <name evidence="2" type="ordered locus">Aazo_0385</name>
</gene>
<dbReference type="eggNOG" id="ENOG5031YI4">
    <property type="taxonomic scope" value="Bacteria"/>
</dbReference>
<dbReference type="HOGENOM" id="CLU_191959_0_0_3"/>
<dbReference type="AlphaFoldDB" id="D7DZJ5"/>
<evidence type="ECO:0000256" key="1">
    <source>
        <dbReference type="SAM" id="Phobius"/>
    </source>
</evidence>
<proteinExistence type="predicted"/>
<keyword evidence="1" id="KW-0472">Membrane</keyword>
<evidence type="ECO:0000313" key="2">
    <source>
        <dbReference type="EMBL" id="ADI62947.1"/>
    </source>
</evidence>
<dbReference type="Proteomes" id="UP000001511">
    <property type="component" value="Chromosome"/>
</dbReference>
<reference evidence="2 3" key="1">
    <citation type="journal article" date="2010" name="PLoS ONE">
        <title>Genome erosion in a nitrogen-fixing vertically transmitted endosymbiotic multicellular cyanobacterium.</title>
        <authorList>
            <person name="Ran L."/>
            <person name="Larsson J."/>
            <person name="Vigil-Stenman T."/>
            <person name="Nylander J.A."/>
            <person name="Ininbergs K."/>
            <person name="Zheng W.W."/>
            <person name="Lapidus A."/>
            <person name="Lowry S."/>
            <person name="Haselkorn R."/>
            <person name="Bergman B."/>
        </authorList>
    </citation>
    <scope>NUCLEOTIDE SEQUENCE [LARGE SCALE GENOMIC DNA]</scope>
    <source>
        <strain evidence="2 3">0708</strain>
    </source>
</reference>
<evidence type="ECO:0000313" key="3">
    <source>
        <dbReference type="Proteomes" id="UP000001511"/>
    </source>
</evidence>
<sequence length="76" mass="8524">MNKKIIYMGLIILPVYISNSTLGLITSILLAPKYTFPVIITHNTLVTDANFLPDWKPICPRDDQTEDCLRSGNCKA</sequence>
<keyword evidence="1" id="KW-1133">Transmembrane helix</keyword>
<keyword evidence="1" id="KW-0812">Transmembrane</keyword>
<accession>D7DZJ5</accession>
<protein>
    <submittedName>
        <fullName evidence="2">Uncharacterized protein</fullName>
    </submittedName>
</protein>